<keyword evidence="1" id="KW-0732">Signal</keyword>
<dbReference type="InterPro" id="IPR018247">
    <property type="entry name" value="EF_Hand_1_Ca_BS"/>
</dbReference>
<evidence type="ECO:0000256" key="1">
    <source>
        <dbReference type="SAM" id="SignalP"/>
    </source>
</evidence>
<feature type="signal peptide" evidence="1">
    <location>
        <begin position="1"/>
        <end position="20"/>
    </location>
</feature>
<dbReference type="PROSITE" id="PS00018">
    <property type="entry name" value="EF_HAND_1"/>
    <property type="match status" value="4"/>
</dbReference>
<name>A0A4R2PV82_9RHOB</name>
<evidence type="ECO:0000259" key="2">
    <source>
        <dbReference type="PROSITE" id="PS50222"/>
    </source>
</evidence>
<evidence type="ECO:0000313" key="3">
    <source>
        <dbReference type="EMBL" id="TCP39900.1"/>
    </source>
</evidence>
<proteinExistence type="predicted"/>
<evidence type="ECO:0000313" key="4">
    <source>
        <dbReference type="Proteomes" id="UP000294835"/>
    </source>
</evidence>
<keyword evidence="4" id="KW-1185">Reference proteome</keyword>
<dbReference type="EMBL" id="SLXP01000009">
    <property type="protein sequence ID" value="TCP39900.1"/>
    <property type="molecule type" value="Genomic_DNA"/>
</dbReference>
<sequence length="143" mass="15026">MPRLPAIAFVLAAIAGPASAQDTAGAFFMQVWDLDHDGTVTLAELERMRGNVFGRFDVNEDGALDAAEYAPFDAARIDEAEGFESAEIARMTRIADGLSLARNDADGDGRVTAEEFRAGAADWLAALDADGSGDIGPADFATD</sequence>
<accession>A0A4R2PV82</accession>
<dbReference type="GO" id="GO:0005509">
    <property type="term" value="F:calcium ion binding"/>
    <property type="evidence" value="ECO:0007669"/>
    <property type="project" value="InterPro"/>
</dbReference>
<feature type="domain" description="EF-hand" evidence="2">
    <location>
        <begin position="104"/>
        <end position="126"/>
    </location>
</feature>
<comment type="caution">
    <text evidence="3">The sequence shown here is derived from an EMBL/GenBank/DDBJ whole genome shotgun (WGS) entry which is preliminary data.</text>
</comment>
<dbReference type="Gene3D" id="1.10.238.10">
    <property type="entry name" value="EF-hand"/>
    <property type="match status" value="2"/>
</dbReference>
<protein>
    <submittedName>
        <fullName evidence="3">EF hand domain-containing protein</fullName>
    </submittedName>
</protein>
<dbReference type="RefSeq" id="WP_165915596.1">
    <property type="nucleotide sequence ID" value="NZ_SLXP01000009.1"/>
</dbReference>
<reference evidence="3 4" key="1">
    <citation type="submission" date="2019-03" db="EMBL/GenBank/DDBJ databases">
        <title>Genomic Encyclopedia of Type Strains, Phase IV (KMG-IV): sequencing the most valuable type-strain genomes for metagenomic binning, comparative biology and taxonomic classification.</title>
        <authorList>
            <person name="Goeker M."/>
        </authorList>
    </citation>
    <scope>NUCLEOTIDE SEQUENCE [LARGE SCALE GENOMIC DNA]</scope>
    <source>
        <strain evidence="3 4">DSM 18063</strain>
    </source>
</reference>
<feature type="chain" id="PRO_5020691649" evidence="1">
    <location>
        <begin position="21"/>
        <end position="143"/>
    </location>
</feature>
<dbReference type="Proteomes" id="UP000294835">
    <property type="component" value="Unassembled WGS sequence"/>
</dbReference>
<dbReference type="AlphaFoldDB" id="A0A4R2PV82"/>
<organism evidence="3 4">
    <name type="scientific">Rhodovulum marinum</name>
    <dbReference type="NCBI Taxonomy" id="320662"/>
    <lineage>
        <taxon>Bacteria</taxon>
        <taxon>Pseudomonadati</taxon>
        <taxon>Pseudomonadota</taxon>
        <taxon>Alphaproteobacteria</taxon>
        <taxon>Rhodobacterales</taxon>
        <taxon>Paracoccaceae</taxon>
        <taxon>Rhodovulum</taxon>
    </lineage>
</organism>
<dbReference type="SUPFAM" id="SSF47473">
    <property type="entry name" value="EF-hand"/>
    <property type="match status" value="1"/>
</dbReference>
<dbReference type="InterPro" id="IPR011992">
    <property type="entry name" value="EF-hand-dom_pair"/>
</dbReference>
<dbReference type="Pfam" id="PF13202">
    <property type="entry name" value="EF-hand_5"/>
    <property type="match status" value="3"/>
</dbReference>
<dbReference type="InterPro" id="IPR002048">
    <property type="entry name" value="EF_hand_dom"/>
</dbReference>
<dbReference type="PROSITE" id="PS50222">
    <property type="entry name" value="EF_HAND_2"/>
    <property type="match status" value="1"/>
</dbReference>
<gene>
    <name evidence="3" type="ORF">EV662_10925</name>
</gene>